<evidence type="ECO:0000313" key="1">
    <source>
        <dbReference type="EMBL" id="KXH29384.1"/>
    </source>
</evidence>
<sequence>MHHWDQFERAKSLSTRHEVILMVVRRANKPLIRSRLPFTSLLQDVLDNEDEDLFKDAPGMPWTMEFTRTQINKEFKDHAWITEEPYNVEELPYDAESSDGTLWEIAQRENLAGEVHQPFSRRAKGYGRSAYRS</sequence>
<comment type="caution">
    <text evidence="1">The sequence shown here is derived from an EMBL/GenBank/DDBJ whole genome shotgun (WGS) entry which is preliminary data.</text>
</comment>
<protein>
    <submittedName>
        <fullName evidence="1">Uncharacterized protein</fullName>
    </submittedName>
</protein>
<organism evidence="1 2">
    <name type="scientific">Colletotrichum salicis</name>
    <dbReference type="NCBI Taxonomy" id="1209931"/>
    <lineage>
        <taxon>Eukaryota</taxon>
        <taxon>Fungi</taxon>
        <taxon>Dikarya</taxon>
        <taxon>Ascomycota</taxon>
        <taxon>Pezizomycotina</taxon>
        <taxon>Sordariomycetes</taxon>
        <taxon>Hypocreomycetidae</taxon>
        <taxon>Glomerellales</taxon>
        <taxon>Glomerellaceae</taxon>
        <taxon>Colletotrichum</taxon>
        <taxon>Colletotrichum acutatum species complex</taxon>
    </lineage>
</organism>
<gene>
    <name evidence="1" type="ORF">CSAL01_13707</name>
</gene>
<name>A0A135S0D3_9PEZI</name>
<reference evidence="1 2" key="1">
    <citation type="submission" date="2014-02" db="EMBL/GenBank/DDBJ databases">
        <title>The genome sequence of Colletotrichum salicis CBS 607.94.</title>
        <authorList>
            <person name="Baroncelli R."/>
            <person name="Thon M.R."/>
        </authorList>
    </citation>
    <scope>NUCLEOTIDE SEQUENCE [LARGE SCALE GENOMIC DNA]</scope>
    <source>
        <strain evidence="1 2">CBS 607.94</strain>
    </source>
</reference>
<keyword evidence="2" id="KW-1185">Reference proteome</keyword>
<dbReference type="EMBL" id="JFFI01002596">
    <property type="protein sequence ID" value="KXH29384.1"/>
    <property type="molecule type" value="Genomic_DNA"/>
</dbReference>
<accession>A0A135S0D3</accession>
<dbReference type="AlphaFoldDB" id="A0A135S0D3"/>
<evidence type="ECO:0000313" key="2">
    <source>
        <dbReference type="Proteomes" id="UP000070121"/>
    </source>
</evidence>
<proteinExistence type="predicted"/>
<dbReference type="Proteomes" id="UP000070121">
    <property type="component" value="Unassembled WGS sequence"/>
</dbReference>